<dbReference type="InterPro" id="IPR013424">
    <property type="entry name" value="Ice-binding_C"/>
</dbReference>
<dbReference type="NCBIfam" id="TIGR02595">
    <property type="entry name" value="PEP_CTERM"/>
    <property type="match status" value="1"/>
</dbReference>
<dbReference type="Proteomes" id="UP000076079">
    <property type="component" value="Chromosome"/>
</dbReference>
<name>A0A143PY00_LUTPR</name>
<feature type="chain" id="PRO_5007512139" evidence="1">
    <location>
        <begin position="26"/>
        <end position="217"/>
    </location>
</feature>
<accession>A0A143PY00</accession>
<evidence type="ECO:0000256" key="1">
    <source>
        <dbReference type="SAM" id="SignalP"/>
    </source>
</evidence>
<feature type="domain" description="Ice-binding protein C-terminal" evidence="2">
    <location>
        <begin position="193"/>
        <end position="217"/>
    </location>
</feature>
<reference evidence="3 4" key="1">
    <citation type="journal article" date="2016" name="Genome Announc.">
        <title>First Complete Genome Sequence of a Subdivision 6 Acidobacterium Strain.</title>
        <authorList>
            <person name="Huang S."/>
            <person name="Vieira S."/>
            <person name="Bunk B."/>
            <person name="Riedel T."/>
            <person name="Sproer C."/>
            <person name="Overmann J."/>
        </authorList>
    </citation>
    <scope>NUCLEOTIDE SEQUENCE [LARGE SCALE GENOMIC DNA]</scope>
    <source>
        <strain evidence="4">DSM 100886 HEG_-6_39</strain>
    </source>
</reference>
<reference evidence="4" key="2">
    <citation type="submission" date="2016-04" db="EMBL/GenBank/DDBJ databases">
        <title>First Complete Genome Sequence of a Subdivision 6 Acidobacterium.</title>
        <authorList>
            <person name="Huang S."/>
            <person name="Vieira S."/>
            <person name="Bunk B."/>
            <person name="Riedel T."/>
            <person name="Sproeer C."/>
            <person name="Overmann J."/>
        </authorList>
    </citation>
    <scope>NUCLEOTIDE SEQUENCE [LARGE SCALE GENOMIC DNA]</scope>
    <source>
        <strain evidence="4">DSM 100886 HEG_-6_39</strain>
    </source>
</reference>
<feature type="signal peptide" evidence="1">
    <location>
        <begin position="1"/>
        <end position="25"/>
    </location>
</feature>
<dbReference type="EMBL" id="CP015136">
    <property type="protein sequence ID" value="AMY12920.1"/>
    <property type="molecule type" value="Genomic_DNA"/>
</dbReference>
<keyword evidence="4" id="KW-1185">Reference proteome</keyword>
<keyword evidence="1" id="KW-0732">Signal</keyword>
<gene>
    <name evidence="3" type="ORF">LuPra_06204</name>
</gene>
<dbReference type="RefSeq" id="WP_110174332.1">
    <property type="nucleotide sequence ID" value="NZ_CP015136.1"/>
</dbReference>
<dbReference type="KEGG" id="abac:LuPra_06204"/>
<dbReference type="OrthoDB" id="8256154at2"/>
<evidence type="ECO:0000313" key="3">
    <source>
        <dbReference type="EMBL" id="AMY12920.1"/>
    </source>
</evidence>
<evidence type="ECO:0000313" key="4">
    <source>
        <dbReference type="Proteomes" id="UP000076079"/>
    </source>
</evidence>
<sequence precursor="true">MKNFFGTGALVLALGAGGLTTSAEAALIVTPGVSNIGTDNVVSAACTGGANGPSLTITGCLNTDHSFLVNFTSDENIFFDAGGQARVVGSDGGFSQLTIGTVAPATFDKIVLNIDVINGLSGSVYFVGVPGGSTLPTTFALGNGANFFTITGSAGEGFSSMSFFVSSGLDVVSDVQQVRLGPTVCTTDCDPGDVPEPTSMLLLGLGLLGAGIARRRK</sequence>
<proteinExistence type="predicted"/>
<dbReference type="AlphaFoldDB" id="A0A143PY00"/>
<evidence type="ECO:0000259" key="2">
    <source>
        <dbReference type="Pfam" id="PF07589"/>
    </source>
</evidence>
<dbReference type="Pfam" id="PF07589">
    <property type="entry name" value="PEP-CTERM"/>
    <property type="match status" value="1"/>
</dbReference>
<organism evidence="3 4">
    <name type="scientific">Luteitalea pratensis</name>
    <dbReference type="NCBI Taxonomy" id="1855912"/>
    <lineage>
        <taxon>Bacteria</taxon>
        <taxon>Pseudomonadati</taxon>
        <taxon>Acidobacteriota</taxon>
        <taxon>Vicinamibacteria</taxon>
        <taxon>Vicinamibacterales</taxon>
        <taxon>Vicinamibacteraceae</taxon>
        <taxon>Luteitalea</taxon>
    </lineage>
</organism>
<protein>
    <submittedName>
        <fullName evidence="3">PEP-CTERM protein sorting domain protein</fullName>
    </submittedName>
</protein>